<organism evidence="1 2">
    <name type="scientific">Mesorhizobium album</name>
    <dbReference type="NCBI Taxonomy" id="3072314"/>
    <lineage>
        <taxon>Bacteria</taxon>
        <taxon>Pseudomonadati</taxon>
        <taxon>Pseudomonadota</taxon>
        <taxon>Alphaproteobacteria</taxon>
        <taxon>Hyphomicrobiales</taxon>
        <taxon>Phyllobacteriaceae</taxon>
        <taxon>Mesorhizobium</taxon>
    </lineage>
</organism>
<name>A0ABU4XVI9_9HYPH</name>
<evidence type="ECO:0000313" key="2">
    <source>
        <dbReference type="Proteomes" id="UP001287059"/>
    </source>
</evidence>
<proteinExistence type="predicted"/>
<comment type="caution">
    <text evidence="1">The sequence shown here is derived from an EMBL/GenBank/DDBJ whole genome shotgun (WGS) entry which is preliminary data.</text>
</comment>
<sequence>MPGKRHPLPPELEGVREKARRALGPVSPATENTPADKDFLFNARRTDAGRKLPPQHLVYFVLADLLGFRDLGRFEKLAWSIPLEFNGRAFLVEHRKFGVGVFAAGGERDEADAAKIVNHIHKAVKAARSFFDWLATKAVEDSAVNVRNNSASLFERFEYLRDLYLGKAEEAEKRKGERNVTSETNKRGYSWQSISYPAMRIRTEARWLGLAAIEAFFSWTEHVLIHVGILCGMLASAGEVAHAAEADWATKFKLAFDLSDTRSKELYDELLRVRKELRNFVAHGSFGKEGEAFDFHSSAGAVPVRLPDPIGSGTFSFGQSTSFNIESALASIAEFIPYLWDGPRAPAKIYVQEYELPLIMTMARDGTYANAMASIEAMNRFADHLVGAMDIAANMDW</sequence>
<evidence type="ECO:0008006" key="3">
    <source>
        <dbReference type="Google" id="ProtNLM"/>
    </source>
</evidence>
<accession>A0ABU4XVI9</accession>
<keyword evidence="2" id="KW-1185">Reference proteome</keyword>
<dbReference type="RefSeq" id="WP_320286327.1">
    <property type="nucleotide sequence ID" value="NZ_JAVIIW010000004.1"/>
</dbReference>
<protein>
    <recommendedName>
        <fullName evidence="3">Apea-like HEPN domain-containing protein</fullName>
    </recommendedName>
</protein>
<evidence type="ECO:0000313" key="1">
    <source>
        <dbReference type="EMBL" id="MDX8477905.1"/>
    </source>
</evidence>
<dbReference type="EMBL" id="JAVIIW010000004">
    <property type="protein sequence ID" value="MDX8477905.1"/>
    <property type="molecule type" value="Genomic_DNA"/>
</dbReference>
<reference evidence="1 2" key="1">
    <citation type="submission" date="2023-08" db="EMBL/GenBank/DDBJ databases">
        <title>Implementing the SeqCode for naming new Mesorhizobium species isolated from Vachellia karroo root nodules.</title>
        <authorList>
            <person name="Van Lill M."/>
        </authorList>
    </citation>
    <scope>NUCLEOTIDE SEQUENCE [LARGE SCALE GENOMIC DNA]</scope>
    <source>
        <strain evidence="1 2">VK24D</strain>
    </source>
</reference>
<dbReference type="Proteomes" id="UP001287059">
    <property type="component" value="Unassembled WGS sequence"/>
</dbReference>
<gene>
    <name evidence="1" type="ORF">RFN28_05335</name>
</gene>